<dbReference type="EMBL" id="JAEOAQ010000006">
    <property type="protein sequence ID" value="KAG5418088.1"/>
    <property type="molecule type" value="Genomic_DNA"/>
</dbReference>
<dbReference type="RefSeq" id="XP_067547204.1">
    <property type="nucleotide sequence ID" value="XM_067693487.1"/>
</dbReference>
<dbReference type="OrthoDB" id="4026874at2759"/>
<reference evidence="1 2" key="1">
    <citation type="submission" date="2020-12" db="EMBL/GenBank/DDBJ databases">
        <title>Effect of drift, selection, and recombination on the evolution of hybrid genomes in Candida yeast pathogens.</title>
        <authorList>
            <person name="Mixao V."/>
            <person name="Ksiezopolska E."/>
            <person name="Saus E."/>
            <person name="Boekhout T."/>
            <person name="Gacser A."/>
            <person name="Gabaldon T."/>
        </authorList>
    </citation>
    <scope>NUCLEOTIDE SEQUENCE [LARGE SCALE GENOMIC DNA]</scope>
    <source>
        <strain evidence="1 2">BP57</strain>
    </source>
</reference>
<evidence type="ECO:0000313" key="2">
    <source>
        <dbReference type="Proteomes" id="UP000669133"/>
    </source>
</evidence>
<evidence type="ECO:0000313" key="1">
    <source>
        <dbReference type="EMBL" id="KAG5418088.1"/>
    </source>
</evidence>
<accession>A0A8H8D9D2</accession>
<organism evidence="1 2">
    <name type="scientific">Candida metapsilosis</name>
    <dbReference type="NCBI Taxonomy" id="273372"/>
    <lineage>
        <taxon>Eukaryota</taxon>
        <taxon>Fungi</taxon>
        <taxon>Dikarya</taxon>
        <taxon>Ascomycota</taxon>
        <taxon>Saccharomycotina</taxon>
        <taxon>Pichiomycetes</taxon>
        <taxon>Debaryomycetaceae</taxon>
        <taxon>Candida/Lodderomyces clade</taxon>
        <taxon>Candida</taxon>
    </lineage>
</organism>
<proteinExistence type="predicted"/>
<dbReference type="Proteomes" id="UP000669133">
    <property type="component" value="Unassembled WGS sequence"/>
</dbReference>
<dbReference type="GeneID" id="93653046"/>
<name>A0A8H8D9D2_9ASCO</name>
<dbReference type="AlphaFoldDB" id="A0A8H8D9D2"/>
<protein>
    <submittedName>
        <fullName evidence="1">Uncharacterized protein</fullName>
    </submittedName>
</protein>
<gene>
    <name evidence="1" type="ORF">I9W82_004417</name>
</gene>
<comment type="caution">
    <text evidence="1">The sequence shown here is derived from an EMBL/GenBank/DDBJ whole genome shotgun (WGS) entry which is preliminary data.</text>
</comment>
<sequence>MHLSELPVEILARVLHFEDYLSRLPREIIIPWLNSLPQAKSYRIIGESGFGGIVTKEKWPYCISLSGKVCNNYGQSFETVKAHVSKINKTFMNKVFVKSGAMQNVQPKHRKKYVIFDIEAVGHLIQKYLQMLFNVRLWTGDDRSYVYLWCPYMHRYTYRPSKYISLMHPSKFNYGYELMNLTRAWFTGNQKLLKKARNFTQCHFECIDSLQLSMSMRELKDMRTHYSFSSKSLQPKELKMYLNLVNTDFPSDFPIRWITEVFNVSKVQIFSLHYFDPNTTINEIDLLFEEMPNILELDLSFGKLNLKEVARSLPYKDSECHIQAKVDRHFFETYQFKHIKSVWKFDVKDTYVVTGYIKKAFVSDSSIKRLSLGQCLRTWFRHRWEINQEKLEAFLDC</sequence>
<keyword evidence="2" id="KW-1185">Reference proteome</keyword>